<keyword evidence="6" id="KW-0133">Cell shape</keyword>
<dbReference type="GO" id="GO:0008360">
    <property type="term" value="P:regulation of cell shape"/>
    <property type="evidence" value="ECO:0007669"/>
    <property type="project" value="UniProtKB-KW"/>
</dbReference>
<keyword evidence="13" id="KW-0175">Coiled coil</keyword>
<evidence type="ECO:0000256" key="7">
    <source>
        <dbReference type="ARBA" id="ARBA00022984"/>
    </source>
</evidence>
<accession>A0A1U7NHJ7</accession>
<evidence type="ECO:0000256" key="5">
    <source>
        <dbReference type="ARBA" id="ARBA00022679"/>
    </source>
</evidence>
<evidence type="ECO:0000256" key="2">
    <source>
        <dbReference type="ARBA" id="ARBA00012466"/>
    </source>
</evidence>
<evidence type="ECO:0000256" key="6">
    <source>
        <dbReference type="ARBA" id="ARBA00022960"/>
    </source>
</evidence>
<dbReference type="SUPFAM" id="SSF46589">
    <property type="entry name" value="tRNA-binding arm"/>
    <property type="match status" value="1"/>
</dbReference>
<keyword evidence="4" id="KW-0963">Cytoplasm</keyword>
<evidence type="ECO:0000256" key="8">
    <source>
        <dbReference type="ARBA" id="ARBA00023315"/>
    </source>
</evidence>
<evidence type="ECO:0000256" key="11">
    <source>
        <dbReference type="ARBA" id="ARBA00032233"/>
    </source>
</evidence>
<dbReference type="InterPro" id="IPR016181">
    <property type="entry name" value="Acyl_CoA_acyltransferase"/>
</dbReference>
<dbReference type="Gene3D" id="3.40.630.30">
    <property type="match status" value="2"/>
</dbReference>
<sequence>MKLTIKTIDNDQYLDFGQKQDNWSFLHSIEQKRKLQNGQYDTSLIGFVDEKDELKAAALIAKAPVAKIYQYCLIPGGILMNYEDEELIKETTKTLKPWLASQNILYMQMSPYLPLIERDQNGQVVEGGFDHTNIPKLFKKAGYKYLPPEKGYDLSKDPMWMSVLYFDGRDIDTLLKDMDQQTRWSINRARKFDLSIREARNDADLKKFTDMMIHTGQRNNFDGGDEDYYRREMAAWQDNADLLLAFMEPSKTIESQERLKEDSQNELAEVEKKLEETPSSKKFNKKKKVLLEAIELADKKIDEAQKLCEKYGDEILLAGCIFLNTVNETVYMHSGAYDEFFKYNAPFAIHYEEIKRAIAAGRKSYNFFGISGNFNKDEEGYSLFDFKRGFGSTVVENMGTLILPVKDIEFSIYNRLKKVV</sequence>
<evidence type="ECO:0000313" key="15">
    <source>
        <dbReference type="Proteomes" id="UP000186341"/>
    </source>
</evidence>
<dbReference type="GO" id="GO:0071555">
    <property type="term" value="P:cell wall organization"/>
    <property type="evidence" value="ECO:0007669"/>
    <property type="project" value="UniProtKB-KW"/>
</dbReference>
<keyword evidence="9" id="KW-0961">Cell wall biogenesis/degradation</keyword>
<feature type="coiled-coil region" evidence="13">
    <location>
        <begin position="253"/>
        <end position="314"/>
    </location>
</feature>
<evidence type="ECO:0000313" key="14">
    <source>
        <dbReference type="EMBL" id="OLU41155.1"/>
    </source>
</evidence>
<evidence type="ECO:0000256" key="10">
    <source>
        <dbReference type="ARBA" id="ARBA00030706"/>
    </source>
</evidence>
<comment type="catalytic activity">
    <reaction evidence="12">
        <text>beta-D-GlcNAc-(1-&gt;4)-Mur2Ac(oyl-L-Ala-D-isoglutaminyl-L-Lys-(N(6)-Gly)-D-Ala-D-Ala)-di-trans,octa-cis-undecaprenyl diphosphate + 2 glycyl-tRNA(Gly) = MurNAc-L-Ala-D-isoglutaminyl-L-Lys-(N(6)-tri-Gly)-D-Ala-D-Ala-diphospho-di-trans,octa-cis-undecaprenyl-GlcNAc + 2 tRNA(Gly) + 2 H(+)</text>
        <dbReference type="Rhea" id="RHEA:30439"/>
        <dbReference type="Rhea" id="RHEA-COMP:9664"/>
        <dbReference type="Rhea" id="RHEA-COMP:9683"/>
        <dbReference type="ChEBI" id="CHEBI:15378"/>
        <dbReference type="ChEBI" id="CHEBI:62234"/>
        <dbReference type="ChEBI" id="CHEBI:62235"/>
        <dbReference type="ChEBI" id="CHEBI:78442"/>
        <dbReference type="ChEBI" id="CHEBI:78522"/>
        <dbReference type="EC" id="2.3.2.17"/>
    </reaction>
</comment>
<protein>
    <recommendedName>
        <fullName evidence="3">Aminoacyltransferase FemA</fullName>
        <ecNumber evidence="2">2.3.2.17</ecNumber>
    </recommendedName>
    <alternativeName>
        <fullName evidence="11">Factor essential for expression of methicillin resistance A</fullName>
    </alternativeName>
    <alternativeName>
        <fullName evidence="10">N-acetylmuramoyl-L-alanyl-D-glutamyl-L-lysyl-(N6-glycyl)-D-alanyl-D-alanine-diphosphoundecaprenyl-N-acetylglucosamine:glycine glycyltransferase</fullName>
    </alternativeName>
</protein>
<dbReference type="GeneID" id="82202327"/>
<keyword evidence="5" id="KW-0808">Transferase</keyword>
<dbReference type="PANTHER" id="PTHR36174">
    <property type="entry name" value="LIPID II:GLYCINE GLYCYLTRANSFERASE"/>
    <property type="match status" value="1"/>
</dbReference>
<dbReference type="Gene3D" id="1.20.58.90">
    <property type="match status" value="1"/>
</dbReference>
<dbReference type="InterPro" id="IPR050644">
    <property type="entry name" value="PG_Glycine_Bridge_Synth"/>
</dbReference>
<organism evidence="14 15">
    <name type="scientific">Ileibacterium valens</name>
    <dbReference type="NCBI Taxonomy" id="1862668"/>
    <lineage>
        <taxon>Bacteria</taxon>
        <taxon>Bacillati</taxon>
        <taxon>Bacillota</taxon>
        <taxon>Erysipelotrichia</taxon>
        <taxon>Erysipelotrichales</taxon>
        <taxon>Erysipelotrichaceae</taxon>
        <taxon>Ileibacterium</taxon>
    </lineage>
</organism>
<reference evidence="14 15" key="1">
    <citation type="submission" date="2016-11" db="EMBL/GenBank/DDBJ databases">
        <title>Description of two novel members of the family Erysipelotrichaceae: Ileibacterium lipovorans gen. nov., sp. nov. and Dubosiella newyorkensis, gen. nov., sp. nov.</title>
        <authorList>
            <person name="Cox L.M."/>
            <person name="Sohn J."/>
            <person name="Tyrrell K.L."/>
            <person name="Citron D.M."/>
            <person name="Lawson P.A."/>
            <person name="Patel N.B."/>
            <person name="Iizumi T."/>
            <person name="Perez-Perez G.I."/>
            <person name="Goldstein E.J."/>
            <person name="Blaser M.J."/>
        </authorList>
    </citation>
    <scope>NUCLEOTIDE SEQUENCE [LARGE SCALE GENOMIC DNA]</scope>
    <source>
        <strain evidence="14 15">NYU-BL-A3</strain>
    </source>
</reference>
<dbReference type="EMBL" id="MPJW01000090">
    <property type="protein sequence ID" value="OLU41155.1"/>
    <property type="molecule type" value="Genomic_DNA"/>
</dbReference>
<evidence type="ECO:0000256" key="13">
    <source>
        <dbReference type="SAM" id="Coils"/>
    </source>
</evidence>
<comment type="similarity">
    <text evidence="1">Belongs to the FemABX family.</text>
</comment>
<dbReference type="PROSITE" id="PS51191">
    <property type="entry name" value="FEMABX"/>
    <property type="match status" value="1"/>
</dbReference>
<dbReference type="AlphaFoldDB" id="A0A1U7NHJ7"/>
<dbReference type="Pfam" id="PF02388">
    <property type="entry name" value="FemAB"/>
    <property type="match status" value="1"/>
</dbReference>
<dbReference type="RefSeq" id="WP_075818476.1">
    <property type="nucleotide sequence ID" value="NZ_CAPNHH010000011.1"/>
</dbReference>
<keyword evidence="7" id="KW-0573">Peptidoglycan synthesis</keyword>
<dbReference type="Proteomes" id="UP000186341">
    <property type="component" value="Unassembled WGS sequence"/>
</dbReference>
<dbReference type="EC" id="2.3.2.17" evidence="2"/>
<evidence type="ECO:0000256" key="1">
    <source>
        <dbReference type="ARBA" id="ARBA00009943"/>
    </source>
</evidence>
<dbReference type="SUPFAM" id="SSF55729">
    <property type="entry name" value="Acyl-CoA N-acyltransferases (Nat)"/>
    <property type="match status" value="2"/>
</dbReference>
<dbReference type="InterPro" id="IPR003447">
    <property type="entry name" value="FEMABX"/>
</dbReference>
<dbReference type="GO" id="GO:0000166">
    <property type="term" value="F:nucleotide binding"/>
    <property type="evidence" value="ECO:0007669"/>
    <property type="project" value="InterPro"/>
</dbReference>
<keyword evidence="15" id="KW-1185">Reference proteome</keyword>
<keyword evidence="8" id="KW-0012">Acyltransferase</keyword>
<dbReference type="GO" id="GO:0016755">
    <property type="term" value="F:aminoacyltransferase activity"/>
    <property type="evidence" value="ECO:0007669"/>
    <property type="project" value="InterPro"/>
</dbReference>
<evidence type="ECO:0000256" key="3">
    <source>
        <dbReference type="ARBA" id="ARBA00016236"/>
    </source>
</evidence>
<evidence type="ECO:0000256" key="4">
    <source>
        <dbReference type="ARBA" id="ARBA00022490"/>
    </source>
</evidence>
<evidence type="ECO:0000256" key="12">
    <source>
        <dbReference type="ARBA" id="ARBA00047483"/>
    </source>
</evidence>
<dbReference type="OrthoDB" id="9785911at2"/>
<evidence type="ECO:0000256" key="9">
    <source>
        <dbReference type="ARBA" id="ARBA00023316"/>
    </source>
</evidence>
<gene>
    <name evidence="14" type="ORF">BO222_03725</name>
</gene>
<comment type="caution">
    <text evidence="14">The sequence shown here is derived from an EMBL/GenBank/DDBJ whole genome shotgun (WGS) entry which is preliminary data.</text>
</comment>
<dbReference type="InterPro" id="IPR010978">
    <property type="entry name" value="tRNA-bd_arm"/>
</dbReference>
<dbReference type="GO" id="GO:0009252">
    <property type="term" value="P:peptidoglycan biosynthetic process"/>
    <property type="evidence" value="ECO:0007669"/>
    <property type="project" value="UniProtKB-KW"/>
</dbReference>
<name>A0A1U7NHJ7_9FIRM</name>
<proteinExistence type="inferred from homology"/>
<dbReference type="PANTHER" id="PTHR36174:SF2">
    <property type="entry name" value="AMINOACYLTRANSFERASE FEMA"/>
    <property type="match status" value="1"/>
</dbReference>